<dbReference type="InterPro" id="IPR008952">
    <property type="entry name" value="Tetraspanin_EC2_sf"/>
</dbReference>
<keyword evidence="1" id="KW-0472">Membrane</keyword>
<dbReference type="Proteomes" id="UP000267821">
    <property type="component" value="Unassembled WGS sequence"/>
</dbReference>
<dbReference type="STRING" id="1051890.A0A3N4LM30"/>
<feature type="transmembrane region" description="Helical" evidence="1">
    <location>
        <begin position="43"/>
        <end position="70"/>
    </location>
</feature>
<dbReference type="GO" id="GO:0016020">
    <property type="term" value="C:membrane"/>
    <property type="evidence" value="ECO:0007669"/>
    <property type="project" value="InterPro"/>
</dbReference>
<keyword evidence="1" id="KW-0812">Transmembrane</keyword>
<proteinExistence type="predicted"/>
<dbReference type="InParanoid" id="A0A3N4LM30"/>
<keyword evidence="3" id="KW-1185">Reference proteome</keyword>
<dbReference type="EMBL" id="ML121543">
    <property type="protein sequence ID" value="RPB23954.1"/>
    <property type="molecule type" value="Genomic_DNA"/>
</dbReference>
<organism evidence="2 3">
    <name type="scientific">Terfezia boudieri ATCC MYA-4762</name>
    <dbReference type="NCBI Taxonomy" id="1051890"/>
    <lineage>
        <taxon>Eukaryota</taxon>
        <taxon>Fungi</taxon>
        <taxon>Dikarya</taxon>
        <taxon>Ascomycota</taxon>
        <taxon>Pezizomycotina</taxon>
        <taxon>Pezizomycetes</taxon>
        <taxon>Pezizales</taxon>
        <taxon>Pezizaceae</taxon>
        <taxon>Terfezia</taxon>
    </lineage>
</organism>
<feature type="transmembrane region" description="Helical" evidence="1">
    <location>
        <begin position="177"/>
        <end position="203"/>
    </location>
</feature>
<accession>A0A3N4LM30</accession>
<evidence type="ECO:0000256" key="1">
    <source>
        <dbReference type="SAM" id="Phobius"/>
    </source>
</evidence>
<reference evidence="2 3" key="1">
    <citation type="journal article" date="2018" name="Nat. Ecol. Evol.">
        <title>Pezizomycetes genomes reveal the molecular basis of ectomycorrhizal truffle lifestyle.</title>
        <authorList>
            <person name="Murat C."/>
            <person name="Payen T."/>
            <person name="Noel B."/>
            <person name="Kuo A."/>
            <person name="Morin E."/>
            <person name="Chen J."/>
            <person name="Kohler A."/>
            <person name="Krizsan K."/>
            <person name="Balestrini R."/>
            <person name="Da Silva C."/>
            <person name="Montanini B."/>
            <person name="Hainaut M."/>
            <person name="Levati E."/>
            <person name="Barry K.W."/>
            <person name="Belfiori B."/>
            <person name="Cichocki N."/>
            <person name="Clum A."/>
            <person name="Dockter R.B."/>
            <person name="Fauchery L."/>
            <person name="Guy J."/>
            <person name="Iotti M."/>
            <person name="Le Tacon F."/>
            <person name="Lindquist E.A."/>
            <person name="Lipzen A."/>
            <person name="Malagnac F."/>
            <person name="Mello A."/>
            <person name="Molinier V."/>
            <person name="Miyauchi S."/>
            <person name="Poulain J."/>
            <person name="Riccioni C."/>
            <person name="Rubini A."/>
            <person name="Sitrit Y."/>
            <person name="Splivallo R."/>
            <person name="Traeger S."/>
            <person name="Wang M."/>
            <person name="Zifcakova L."/>
            <person name="Wipf D."/>
            <person name="Zambonelli A."/>
            <person name="Paolocci F."/>
            <person name="Nowrousian M."/>
            <person name="Ottonello S."/>
            <person name="Baldrian P."/>
            <person name="Spatafora J.W."/>
            <person name="Henrissat B."/>
            <person name="Nagy L.G."/>
            <person name="Aury J.M."/>
            <person name="Wincker P."/>
            <person name="Grigoriev I.V."/>
            <person name="Bonfante P."/>
            <person name="Martin F.M."/>
        </authorList>
    </citation>
    <scope>NUCLEOTIDE SEQUENCE [LARGE SCALE GENOMIC DNA]</scope>
    <source>
        <strain evidence="2 3">ATCC MYA-4762</strain>
    </source>
</reference>
<evidence type="ECO:0000313" key="2">
    <source>
        <dbReference type="EMBL" id="RPB23954.1"/>
    </source>
</evidence>
<feature type="transmembrane region" description="Helical" evidence="1">
    <location>
        <begin position="7"/>
        <end position="31"/>
    </location>
</feature>
<feature type="transmembrane region" description="Helical" evidence="1">
    <location>
        <begin position="82"/>
        <end position="103"/>
    </location>
</feature>
<keyword evidence="1" id="KW-1133">Transmembrane helix</keyword>
<gene>
    <name evidence="2" type="ORF">L211DRAFT_837823</name>
</gene>
<name>A0A3N4LM30_9PEZI</name>
<dbReference type="OrthoDB" id="2279611at2759"/>
<sequence>MPSGVTTTFIIAEALFLGTGVMIAVATVLWMKEVNNAPTTSSVARLILISHFPMQALLANAIMIFITTLNSVPALLMPTSRVWLKFHGWLVVLCAIFTLILGLNEWLQTLTTRANLLTYWGQQPDNVQSLVQEKFNCCGYTNYTTPPFITDSVCPSAEIAAARGGCVGPFAQYAERFLNLVFTAAFGVVGLDMLLLLSLAMVIKRRKESLRYRRIDEKRGMGSI</sequence>
<evidence type="ECO:0008006" key="4">
    <source>
        <dbReference type="Google" id="ProtNLM"/>
    </source>
</evidence>
<protein>
    <recommendedName>
        <fullName evidence="4">Tetraspanin</fullName>
    </recommendedName>
</protein>
<evidence type="ECO:0000313" key="3">
    <source>
        <dbReference type="Proteomes" id="UP000267821"/>
    </source>
</evidence>
<dbReference type="SUPFAM" id="SSF48652">
    <property type="entry name" value="Tetraspanin"/>
    <property type="match status" value="1"/>
</dbReference>
<dbReference type="AlphaFoldDB" id="A0A3N4LM30"/>